<name>A0ABY4BDR9_9BACT</name>
<protein>
    <submittedName>
        <fullName evidence="1">Uncharacterized protein</fullName>
    </submittedName>
</protein>
<sequence length="134" mass="15551">MEELLRPRHPLDKYHQSQLEFLAALPEAQRAYHARLFRLGNASYRYQQQADGEVTEDDFHHWLEGLPVKMRAAMVREGFEASKNSLPLRRHALERRDLGYDAFLKAILTPEDWAYQQELAQASAPSSNSATRKE</sequence>
<dbReference type="Proteomes" id="UP000831390">
    <property type="component" value="Plasmid unnamed1"/>
</dbReference>
<gene>
    <name evidence="1" type="ORF">MTP16_23480</name>
</gene>
<dbReference type="RefSeq" id="WP_243520332.1">
    <property type="nucleotide sequence ID" value="NZ_CP094535.1"/>
</dbReference>
<organism evidence="1 2">
    <name type="scientific">Hymenobacter monticola</name>
    <dbReference type="NCBI Taxonomy" id="1705399"/>
    <lineage>
        <taxon>Bacteria</taxon>
        <taxon>Pseudomonadati</taxon>
        <taxon>Bacteroidota</taxon>
        <taxon>Cytophagia</taxon>
        <taxon>Cytophagales</taxon>
        <taxon>Hymenobacteraceae</taxon>
        <taxon>Hymenobacter</taxon>
    </lineage>
</organism>
<evidence type="ECO:0000313" key="2">
    <source>
        <dbReference type="Proteomes" id="UP000831390"/>
    </source>
</evidence>
<geneLocation type="plasmid" evidence="1 2">
    <name>unnamed1</name>
</geneLocation>
<accession>A0ABY4BDR9</accession>
<proteinExistence type="predicted"/>
<reference evidence="1 2" key="1">
    <citation type="submission" date="2022-03" db="EMBL/GenBank/DDBJ databases">
        <title>Hymenobactersp. isolated from the air.</title>
        <authorList>
            <person name="Won M."/>
            <person name="Kwon S.-W."/>
        </authorList>
    </citation>
    <scope>NUCLEOTIDE SEQUENCE [LARGE SCALE GENOMIC DNA]</scope>
    <source>
        <strain evidence="1 2">KACC 22596</strain>
        <plasmid evidence="1 2">unnamed1</plasmid>
    </source>
</reference>
<dbReference type="EMBL" id="CP094535">
    <property type="protein sequence ID" value="UOE36452.1"/>
    <property type="molecule type" value="Genomic_DNA"/>
</dbReference>
<keyword evidence="1" id="KW-0614">Plasmid</keyword>
<keyword evidence="2" id="KW-1185">Reference proteome</keyword>
<evidence type="ECO:0000313" key="1">
    <source>
        <dbReference type="EMBL" id="UOE36452.1"/>
    </source>
</evidence>